<organism evidence="2 3">
    <name type="scientific">Motiliproteus coralliicola</name>
    <dbReference type="NCBI Taxonomy" id="2283196"/>
    <lineage>
        <taxon>Bacteria</taxon>
        <taxon>Pseudomonadati</taxon>
        <taxon>Pseudomonadota</taxon>
        <taxon>Gammaproteobacteria</taxon>
        <taxon>Oceanospirillales</taxon>
        <taxon>Oceanospirillaceae</taxon>
        <taxon>Motiliproteus</taxon>
    </lineage>
</organism>
<dbReference type="Gene3D" id="2.60.120.10">
    <property type="entry name" value="Jelly Rolls"/>
    <property type="match status" value="1"/>
</dbReference>
<feature type="domain" description="ChrR-like cupin" evidence="1">
    <location>
        <begin position="108"/>
        <end position="199"/>
    </location>
</feature>
<dbReference type="InterPro" id="IPR012807">
    <property type="entry name" value="Anti-sigma_ChrR"/>
</dbReference>
<dbReference type="Gene3D" id="1.10.10.1320">
    <property type="entry name" value="Anti-sigma factor, zinc-finger domain"/>
    <property type="match status" value="1"/>
</dbReference>
<keyword evidence="3" id="KW-1185">Reference proteome</keyword>
<protein>
    <submittedName>
        <fullName evidence="2">Transcriptional regulator</fullName>
    </submittedName>
</protein>
<name>A0A369WUS1_9GAMM</name>
<dbReference type="RefSeq" id="WP_114694464.1">
    <property type="nucleotide sequence ID" value="NZ_QQOH01000001.1"/>
</dbReference>
<dbReference type="Proteomes" id="UP000253769">
    <property type="component" value="Unassembled WGS sequence"/>
</dbReference>
<dbReference type="InterPro" id="IPR011051">
    <property type="entry name" value="RmlC_Cupin_sf"/>
</dbReference>
<dbReference type="CDD" id="cd20301">
    <property type="entry name" value="cupin_ChrR"/>
    <property type="match status" value="1"/>
</dbReference>
<accession>A0A369WUS1</accession>
<dbReference type="InterPro" id="IPR025979">
    <property type="entry name" value="ChrR-like_cupin_dom"/>
</dbReference>
<dbReference type="AlphaFoldDB" id="A0A369WUS1"/>
<proteinExistence type="predicted"/>
<dbReference type="InterPro" id="IPR014710">
    <property type="entry name" value="RmlC-like_jellyroll"/>
</dbReference>
<dbReference type="EMBL" id="QQOH01000001">
    <property type="protein sequence ID" value="RDE24873.1"/>
    <property type="molecule type" value="Genomic_DNA"/>
</dbReference>
<comment type="caution">
    <text evidence="2">The sequence shown here is derived from an EMBL/GenBank/DDBJ whole genome shotgun (WGS) entry which is preliminary data.</text>
</comment>
<dbReference type="SUPFAM" id="SSF51182">
    <property type="entry name" value="RmlC-like cupins"/>
    <property type="match status" value="1"/>
</dbReference>
<dbReference type="Pfam" id="PF12973">
    <property type="entry name" value="Cupin_7"/>
    <property type="match status" value="1"/>
</dbReference>
<dbReference type="OrthoDB" id="2988517at2"/>
<evidence type="ECO:0000313" key="3">
    <source>
        <dbReference type="Proteomes" id="UP000253769"/>
    </source>
</evidence>
<sequence length="221" mass="24873">MKMQYHPDDATLLGFANATLERNFAVLVACHLRHCPRCRQRLRQAEQLGAELMQRLQPAEVSADCKQALFDRLDESTKLDPAERSATVTAQQHEPLIPALLQHWPEQDFDTVPWKRIAPGIQQHKIDLGSSNLSLLRIAPGTCMPSHGHEGSELTMILRGSYSDEIGRFQPGDVADLDDEIEHQPIADRDEPCICLVATDAPLRFNSWVPRLMQGLVFSFD</sequence>
<dbReference type="InterPro" id="IPR041916">
    <property type="entry name" value="Anti_sigma_zinc_sf"/>
</dbReference>
<reference evidence="2 3" key="1">
    <citation type="submission" date="2018-07" db="EMBL/GenBank/DDBJ databases">
        <title>Motiliproteus coralliicola sp. nov., a bacterium isolated from Coral.</title>
        <authorList>
            <person name="Wang G."/>
        </authorList>
    </citation>
    <scope>NUCLEOTIDE SEQUENCE [LARGE SCALE GENOMIC DNA]</scope>
    <source>
        <strain evidence="2 3">C34</strain>
    </source>
</reference>
<gene>
    <name evidence="2" type="ORF">DV711_04635</name>
</gene>
<evidence type="ECO:0000313" key="2">
    <source>
        <dbReference type="EMBL" id="RDE24873.1"/>
    </source>
</evidence>
<evidence type="ECO:0000259" key="1">
    <source>
        <dbReference type="Pfam" id="PF12973"/>
    </source>
</evidence>
<dbReference type="NCBIfam" id="TIGR02451">
    <property type="entry name" value="anti_sig_ChrR"/>
    <property type="match status" value="1"/>
</dbReference>